<dbReference type="AlphaFoldDB" id="A0AAW2S3Y4"/>
<comment type="caution">
    <text evidence="1">The sequence shown here is derived from an EMBL/GenBank/DDBJ whole genome shotgun (WGS) entry which is preliminary data.</text>
</comment>
<dbReference type="EMBL" id="JACGWJ010000011">
    <property type="protein sequence ID" value="KAL0387178.1"/>
    <property type="molecule type" value="Genomic_DNA"/>
</dbReference>
<reference evidence="1" key="1">
    <citation type="submission" date="2020-06" db="EMBL/GenBank/DDBJ databases">
        <authorList>
            <person name="Li T."/>
            <person name="Hu X."/>
            <person name="Zhang T."/>
            <person name="Song X."/>
            <person name="Zhang H."/>
            <person name="Dai N."/>
            <person name="Sheng W."/>
            <person name="Hou X."/>
            <person name="Wei L."/>
        </authorList>
    </citation>
    <scope>NUCLEOTIDE SEQUENCE</scope>
    <source>
        <strain evidence="1">G02</strain>
        <tissue evidence="1">Leaf</tissue>
    </source>
</reference>
<organism evidence="1">
    <name type="scientific">Sesamum radiatum</name>
    <name type="common">Black benniseed</name>
    <dbReference type="NCBI Taxonomy" id="300843"/>
    <lineage>
        <taxon>Eukaryota</taxon>
        <taxon>Viridiplantae</taxon>
        <taxon>Streptophyta</taxon>
        <taxon>Embryophyta</taxon>
        <taxon>Tracheophyta</taxon>
        <taxon>Spermatophyta</taxon>
        <taxon>Magnoliopsida</taxon>
        <taxon>eudicotyledons</taxon>
        <taxon>Gunneridae</taxon>
        <taxon>Pentapetalae</taxon>
        <taxon>asterids</taxon>
        <taxon>lamiids</taxon>
        <taxon>Lamiales</taxon>
        <taxon>Pedaliaceae</taxon>
        <taxon>Sesamum</taxon>
    </lineage>
</organism>
<reference evidence="1" key="2">
    <citation type="journal article" date="2024" name="Plant">
        <title>Genomic evolution and insights into agronomic trait innovations of Sesamum species.</title>
        <authorList>
            <person name="Miao H."/>
            <person name="Wang L."/>
            <person name="Qu L."/>
            <person name="Liu H."/>
            <person name="Sun Y."/>
            <person name="Le M."/>
            <person name="Wang Q."/>
            <person name="Wei S."/>
            <person name="Zheng Y."/>
            <person name="Lin W."/>
            <person name="Duan Y."/>
            <person name="Cao H."/>
            <person name="Xiong S."/>
            <person name="Wang X."/>
            <person name="Wei L."/>
            <person name="Li C."/>
            <person name="Ma Q."/>
            <person name="Ju M."/>
            <person name="Zhao R."/>
            <person name="Li G."/>
            <person name="Mu C."/>
            <person name="Tian Q."/>
            <person name="Mei H."/>
            <person name="Zhang T."/>
            <person name="Gao T."/>
            <person name="Zhang H."/>
        </authorList>
    </citation>
    <scope>NUCLEOTIDE SEQUENCE</scope>
    <source>
        <strain evidence="1">G02</strain>
    </source>
</reference>
<evidence type="ECO:0000313" key="1">
    <source>
        <dbReference type="EMBL" id="KAL0387178.1"/>
    </source>
</evidence>
<proteinExistence type="predicted"/>
<name>A0AAW2S3Y4_SESRA</name>
<protein>
    <submittedName>
        <fullName evidence="1">Uncharacterized protein</fullName>
    </submittedName>
</protein>
<gene>
    <name evidence="1" type="ORF">Sradi_2599600</name>
</gene>
<accession>A0AAW2S3Y4</accession>
<sequence>MRKRCLSRSMYLTGDAKLLWRSRLSNIANANRERIEMWEVLKKELKDQFIPCNTSWIARESLRNLKHTKKAQIELRRQYVKGLPSAIAAAYRLDDFKVANDPEQRNDDSGEGKEEFDKKFKKMEKAKKVVIETFEPRATDNERETELARVGAVQLGTFRPHPCALPVEDLRTQVPARPFARLSVDGDYRRQACTSTRCAACPHRHPTVPRLSIIMRHVPCIPRVMILTVRLPTPAYAYADSRRHWLPSPMLMPAASDCTGL</sequence>